<evidence type="ECO:0000313" key="1">
    <source>
        <dbReference type="EMBL" id="KYN39267.1"/>
    </source>
</evidence>
<dbReference type="AlphaFoldDB" id="A0A195FGB8"/>
<dbReference type="InterPro" id="IPR052709">
    <property type="entry name" value="Transposase-MT_Hybrid"/>
</dbReference>
<evidence type="ECO:0008006" key="3">
    <source>
        <dbReference type="Google" id="ProtNLM"/>
    </source>
</evidence>
<dbReference type="PANTHER" id="PTHR46060:SF1">
    <property type="entry name" value="MARINER MOS1 TRANSPOSASE-LIKE PROTEIN"/>
    <property type="match status" value="1"/>
</dbReference>
<accession>A0A195FGB8</accession>
<dbReference type="PANTHER" id="PTHR46060">
    <property type="entry name" value="MARINER MOS1 TRANSPOSASE-LIKE PROTEIN"/>
    <property type="match status" value="1"/>
</dbReference>
<evidence type="ECO:0000313" key="2">
    <source>
        <dbReference type="Proteomes" id="UP000078541"/>
    </source>
</evidence>
<protein>
    <recommendedName>
        <fullName evidence="3">Histone-lysine N-methyltransferase SETMAR</fullName>
    </recommendedName>
</protein>
<proteinExistence type="predicted"/>
<dbReference type="EMBL" id="KQ981617">
    <property type="protein sequence ID" value="KYN39267.1"/>
    <property type="molecule type" value="Genomic_DNA"/>
</dbReference>
<dbReference type="Gene3D" id="3.30.420.10">
    <property type="entry name" value="Ribonuclease H-like superfamily/Ribonuclease H"/>
    <property type="match status" value="1"/>
</dbReference>
<sequence>MNTAFNGEFATKNKHAKSIITKNNEIDALSRILNLTINMNKLNLLSTGCYFEVLREIATKRAVISVCSTDNACFAWSVIVALYPTERNADRESSYPHYTTALNLAGIEFSITLKNISKFEQLNTRLSPRELFFRSLTGDTVSESDYAHAVNVWQQFSIRITYREIQASLGIDMKAIHTTLHDHLSIRKLCSRWIPHNLTEAQKQARVKWSKEMLKKFNRGRSNLVYNIITGNETWIYSYEPKSKQQSTI</sequence>
<keyword evidence="2" id="KW-1185">Reference proteome</keyword>
<dbReference type="GO" id="GO:0003676">
    <property type="term" value="F:nucleic acid binding"/>
    <property type="evidence" value="ECO:0007669"/>
    <property type="project" value="InterPro"/>
</dbReference>
<dbReference type="Proteomes" id="UP000078541">
    <property type="component" value="Unassembled WGS sequence"/>
</dbReference>
<reference evidence="1 2" key="1">
    <citation type="submission" date="2016-03" db="EMBL/GenBank/DDBJ databases">
        <title>Trachymyrmex septentrionalis WGS genome.</title>
        <authorList>
            <person name="Nygaard S."/>
            <person name="Hu H."/>
            <person name="Boomsma J."/>
            <person name="Zhang G."/>
        </authorList>
    </citation>
    <scope>NUCLEOTIDE SEQUENCE [LARGE SCALE GENOMIC DNA]</scope>
    <source>
        <strain evidence="1">Tsep2-gDNA-1</strain>
        <tissue evidence="1">Whole body</tissue>
    </source>
</reference>
<dbReference type="InterPro" id="IPR036397">
    <property type="entry name" value="RNaseH_sf"/>
</dbReference>
<gene>
    <name evidence="1" type="ORF">ALC56_06344</name>
</gene>
<name>A0A195FGB8_9HYME</name>
<dbReference type="STRING" id="34720.A0A195FGB8"/>
<organism evidence="1 2">
    <name type="scientific">Trachymyrmex septentrionalis</name>
    <dbReference type="NCBI Taxonomy" id="34720"/>
    <lineage>
        <taxon>Eukaryota</taxon>
        <taxon>Metazoa</taxon>
        <taxon>Ecdysozoa</taxon>
        <taxon>Arthropoda</taxon>
        <taxon>Hexapoda</taxon>
        <taxon>Insecta</taxon>
        <taxon>Pterygota</taxon>
        <taxon>Neoptera</taxon>
        <taxon>Endopterygota</taxon>
        <taxon>Hymenoptera</taxon>
        <taxon>Apocrita</taxon>
        <taxon>Aculeata</taxon>
        <taxon>Formicoidea</taxon>
        <taxon>Formicidae</taxon>
        <taxon>Myrmicinae</taxon>
        <taxon>Trachymyrmex</taxon>
    </lineage>
</organism>